<organism evidence="1 2">
    <name type="scientific">Stella humosa</name>
    <dbReference type="NCBI Taxonomy" id="94"/>
    <lineage>
        <taxon>Bacteria</taxon>
        <taxon>Pseudomonadati</taxon>
        <taxon>Pseudomonadota</taxon>
        <taxon>Alphaproteobacteria</taxon>
        <taxon>Rhodospirillales</taxon>
        <taxon>Stellaceae</taxon>
        <taxon>Stella</taxon>
    </lineage>
</organism>
<comment type="caution">
    <text evidence="1">The sequence shown here is derived from an EMBL/GenBank/DDBJ whole genome shotgun (WGS) entry which is preliminary data.</text>
</comment>
<protein>
    <submittedName>
        <fullName evidence="1">Uncharacterized protein DUF3768</fullName>
    </submittedName>
</protein>
<dbReference type="RefSeq" id="WP_123687700.1">
    <property type="nucleotide sequence ID" value="NZ_AP019700.1"/>
</dbReference>
<evidence type="ECO:0000313" key="2">
    <source>
        <dbReference type="Proteomes" id="UP000278222"/>
    </source>
</evidence>
<dbReference type="Proteomes" id="UP000278222">
    <property type="component" value="Unassembled WGS sequence"/>
</dbReference>
<gene>
    <name evidence="1" type="ORF">EDC65_0056</name>
</gene>
<dbReference type="OrthoDB" id="1495368at2"/>
<dbReference type="EMBL" id="RJKX01000001">
    <property type="protein sequence ID" value="ROQ03373.1"/>
    <property type="molecule type" value="Genomic_DNA"/>
</dbReference>
<keyword evidence="2" id="KW-1185">Reference proteome</keyword>
<name>A0A3N1MHZ0_9PROT</name>
<accession>A0A3N1MHZ0</accession>
<dbReference type="InterPro" id="IPR022243">
    <property type="entry name" value="DUF3768"/>
</dbReference>
<proteinExistence type="predicted"/>
<reference evidence="1 2" key="1">
    <citation type="submission" date="2018-11" db="EMBL/GenBank/DDBJ databases">
        <title>Genomic Encyclopedia of Type Strains, Phase IV (KMG-IV): sequencing the most valuable type-strain genomes for metagenomic binning, comparative biology and taxonomic classification.</title>
        <authorList>
            <person name="Goeker M."/>
        </authorList>
    </citation>
    <scope>NUCLEOTIDE SEQUENCE [LARGE SCALE GENOMIC DNA]</scope>
    <source>
        <strain evidence="1 2">DSM 5900</strain>
    </source>
</reference>
<sequence length="124" mass="13871">MTNDNHPDPVSETSDTGHRLTIPGLNDLLRTTFMTGRVVLTDGIRALPAETQSEILTKVRTFDAFCPKNDPHGEHDFGNFDQPGAGRVLWKIDYYNPMLDGGSEDPADPKRTCRVLTIMLAKEW</sequence>
<evidence type="ECO:0000313" key="1">
    <source>
        <dbReference type="EMBL" id="ROQ03373.1"/>
    </source>
</evidence>
<dbReference type="Pfam" id="PF12599">
    <property type="entry name" value="DUF3768"/>
    <property type="match status" value="1"/>
</dbReference>
<dbReference type="AlphaFoldDB" id="A0A3N1MHZ0"/>